<proteinExistence type="predicted"/>
<accession>A0A6M3JG66</accession>
<dbReference type="AlphaFoldDB" id="A0A6M3JG66"/>
<protein>
    <submittedName>
        <fullName evidence="1">Uncharacterized protein</fullName>
    </submittedName>
</protein>
<name>A0A6M3JG66_9ZZZZ</name>
<reference evidence="1" key="1">
    <citation type="submission" date="2020-03" db="EMBL/GenBank/DDBJ databases">
        <title>The deep terrestrial virosphere.</title>
        <authorList>
            <person name="Holmfeldt K."/>
            <person name="Nilsson E."/>
            <person name="Simone D."/>
            <person name="Lopez-Fernandez M."/>
            <person name="Wu X."/>
            <person name="de Brujin I."/>
            <person name="Lundin D."/>
            <person name="Andersson A."/>
            <person name="Bertilsson S."/>
            <person name="Dopson M."/>
        </authorList>
    </citation>
    <scope>NUCLEOTIDE SEQUENCE</scope>
    <source>
        <strain evidence="1">MM415A07989</strain>
    </source>
</reference>
<sequence>MEELYKQFYEAGDLHSPHCCTNDQFGCDTDIGLMECCDNMIFIKRQFETFINGLNLNAWCDLSEQNQKVLDKLLKDTPTP</sequence>
<dbReference type="EMBL" id="MT141591">
    <property type="protein sequence ID" value="QJA68155.1"/>
    <property type="molecule type" value="Genomic_DNA"/>
</dbReference>
<organism evidence="1">
    <name type="scientific">viral metagenome</name>
    <dbReference type="NCBI Taxonomy" id="1070528"/>
    <lineage>
        <taxon>unclassified sequences</taxon>
        <taxon>metagenomes</taxon>
        <taxon>organismal metagenomes</taxon>
    </lineage>
</organism>
<evidence type="ECO:0000313" key="1">
    <source>
        <dbReference type="EMBL" id="QJA68155.1"/>
    </source>
</evidence>
<gene>
    <name evidence="1" type="ORF">MM415A07989_0010</name>
</gene>